<dbReference type="RefSeq" id="WP_173085823.1">
    <property type="nucleotide sequence ID" value="NZ_BAABJB010000071.1"/>
</dbReference>
<evidence type="ECO:0000313" key="4">
    <source>
        <dbReference type="Proteomes" id="UP000482960"/>
    </source>
</evidence>
<feature type="transmembrane region" description="Helical" evidence="2">
    <location>
        <begin position="92"/>
        <end position="115"/>
    </location>
</feature>
<reference evidence="3 4" key="2">
    <citation type="submission" date="2020-03" db="EMBL/GenBank/DDBJ databases">
        <authorList>
            <person name="Ichikawa N."/>
            <person name="Kimura A."/>
            <person name="Kitahashi Y."/>
            <person name="Uohara A."/>
        </authorList>
    </citation>
    <scope>NUCLEOTIDE SEQUENCE [LARGE SCALE GENOMIC DNA]</scope>
    <source>
        <strain evidence="3 4">NBRC 108638</strain>
    </source>
</reference>
<comment type="caution">
    <text evidence="3">The sequence shown here is derived from an EMBL/GenBank/DDBJ whole genome shotgun (WGS) entry which is preliminary data.</text>
</comment>
<feature type="transmembrane region" description="Helical" evidence="2">
    <location>
        <begin position="20"/>
        <end position="40"/>
    </location>
</feature>
<proteinExistence type="predicted"/>
<dbReference type="EMBL" id="BLPG01000002">
    <property type="protein sequence ID" value="GFJ96251.1"/>
    <property type="molecule type" value="Genomic_DNA"/>
</dbReference>
<feature type="region of interest" description="Disordered" evidence="1">
    <location>
        <begin position="141"/>
        <end position="168"/>
    </location>
</feature>
<name>A0A6V8LML0_9ACTN</name>
<keyword evidence="4" id="KW-1185">Reference proteome</keyword>
<keyword evidence="2" id="KW-0472">Membrane</keyword>
<organism evidence="3 4">
    <name type="scientific">Phytohabitans rumicis</name>
    <dbReference type="NCBI Taxonomy" id="1076125"/>
    <lineage>
        <taxon>Bacteria</taxon>
        <taxon>Bacillati</taxon>
        <taxon>Actinomycetota</taxon>
        <taxon>Actinomycetes</taxon>
        <taxon>Micromonosporales</taxon>
        <taxon>Micromonosporaceae</taxon>
    </lineage>
</organism>
<gene>
    <name evidence="3" type="ORF">Prum_098930</name>
</gene>
<feature type="transmembrane region" description="Helical" evidence="2">
    <location>
        <begin position="52"/>
        <end position="71"/>
    </location>
</feature>
<evidence type="ECO:0000256" key="2">
    <source>
        <dbReference type="SAM" id="Phobius"/>
    </source>
</evidence>
<dbReference type="SUPFAM" id="SSF102712">
    <property type="entry name" value="JAB1/MPN domain"/>
    <property type="match status" value="1"/>
</dbReference>
<accession>A0A6V8LML0</accession>
<feature type="transmembrane region" description="Helical" evidence="2">
    <location>
        <begin position="121"/>
        <end position="140"/>
    </location>
</feature>
<reference evidence="3 4" key="1">
    <citation type="submission" date="2020-03" db="EMBL/GenBank/DDBJ databases">
        <title>Whole genome shotgun sequence of Phytohabitans rumicis NBRC 108638.</title>
        <authorList>
            <person name="Komaki H."/>
            <person name="Tamura T."/>
        </authorList>
    </citation>
    <scope>NUCLEOTIDE SEQUENCE [LARGE SCALE GENOMIC DNA]</scope>
    <source>
        <strain evidence="3 4">NBRC 108638</strain>
    </source>
</reference>
<evidence type="ECO:0000313" key="3">
    <source>
        <dbReference type="EMBL" id="GFJ96251.1"/>
    </source>
</evidence>
<keyword evidence="2" id="KW-1133">Transmembrane helix</keyword>
<dbReference type="Gene3D" id="3.40.140.10">
    <property type="entry name" value="Cytidine Deaminase, domain 2"/>
    <property type="match status" value="1"/>
</dbReference>
<keyword evidence="2" id="KW-0812">Transmembrane</keyword>
<dbReference type="Proteomes" id="UP000482960">
    <property type="component" value="Unassembled WGS sequence"/>
</dbReference>
<protein>
    <recommendedName>
        <fullName evidence="5">JAB domain-containing protein</fullName>
    </recommendedName>
</protein>
<sequence length="366" mass="38843">MTAQPAEVAPVPIGPPFWRLAFGTLGWVTYLVTLIGIYALAYQRDSMPGQIAAGWALSISLSVALLVLPVAAGHVDGRGLRLGRITRRVPEVVAVLLLAAGSFAVIWVAVSLTLADEAAGAWTLAAPASAAPIAVLTAASGRRPRKRAARPDGATPQPPPDEEDARPRGLLGRDWAAGFAERQLSVALDDGFWQAAMDELALDEKERGGVALLVRRDDALLVLGAVFPPQVSATSVRCEFSTVDVDRMRRAMDTIADDLGIRPGEVIVTWVHTHPGLSVFLSGTDVATADDWRQLDPDFTPIVIDPHKSHLRQQIAVFDAGGEPIRPMGVVKGLVDEAAMARLARAVRGTYRADGLAAPMVLFAGA</sequence>
<evidence type="ECO:0008006" key="5">
    <source>
        <dbReference type="Google" id="ProtNLM"/>
    </source>
</evidence>
<dbReference type="AlphaFoldDB" id="A0A6V8LML0"/>
<evidence type="ECO:0000256" key="1">
    <source>
        <dbReference type="SAM" id="MobiDB-lite"/>
    </source>
</evidence>